<name>A0AAV3XDF1_9CYAN</name>
<evidence type="ECO:0000259" key="1">
    <source>
        <dbReference type="SMART" id="SM01321"/>
    </source>
</evidence>
<evidence type="ECO:0000313" key="2">
    <source>
        <dbReference type="EMBL" id="GET38377.1"/>
    </source>
</evidence>
<dbReference type="GO" id="GO:0006313">
    <property type="term" value="P:DNA transposition"/>
    <property type="evidence" value="ECO:0007669"/>
    <property type="project" value="InterPro"/>
</dbReference>
<feature type="domain" description="Transposase IS200-like" evidence="1">
    <location>
        <begin position="22"/>
        <end position="150"/>
    </location>
</feature>
<evidence type="ECO:0000313" key="3">
    <source>
        <dbReference type="Proteomes" id="UP001050975"/>
    </source>
</evidence>
<dbReference type="SUPFAM" id="SSF143422">
    <property type="entry name" value="Transposase IS200-like"/>
    <property type="match status" value="1"/>
</dbReference>
<dbReference type="RefSeq" id="WP_226581663.1">
    <property type="nucleotide sequence ID" value="NZ_BLAY01000044.1"/>
</dbReference>
<organism evidence="2 3">
    <name type="scientific">Microseira wollei NIES-4236</name>
    <dbReference type="NCBI Taxonomy" id="2530354"/>
    <lineage>
        <taxon>Bacteria</taxon>
        <taxon>Bacillati</taxon>
        <taxon>Cyanobacteriota</taxon>
        <taxon>Cyanophyceae</taxon>
        <taxon>Oscillatoriophycideae</taxon>
        <taxon>Aerosakkonematales</taxon>
        <taxon>Aerosakkonemataceae</taxon>
        <taxon>Microseira</taxon>
    </lineage>
</organism>
<dbReference type="GO" id="GO:0004803">
    <property type="term" value="F:transposase activity"/>
    <property type="evidence" value="ECO:0007669"/>
    <property type="project" value="InterPro"/>
</dbReference>
<gene>
    <name evidence="2" type="ORF">MiSe_31330</name>
</gene>
<dbReference type="Pfam" id="PF01797">
    <property type="entry name" value="Y1_Tnp"/>
    <property type="match status" value="1"/>
</dbReference>
<dbReference type="PANTHER" id="PTHR36966:SF1">
    <property type="entry name" value="REP-ASSOCIATED TYROSINE TRANSPOSASE"/>
    <property type="match status" value="1"/>
</dbReference>
<dbReference type="InterPro" id="IPR002686">
    <property type="entry name" value="Transposase_17"/>
</dbReference>
<dbReference type="PANTHER" id="PTHR36966">
    <property type="entry name" value="REP-ASSOCIATED TYROSINE TRANSPOSASE"/>
    <property type="match status" value="1"/>
</dbReference>
<proteinExistence type="predicted"/>
<dbReference type="AlphaFoldDB" id="A0AAV3XDF1"/>
<comment type="caution">
    <text evidence="2">The sequence shown here is derived from an EMBL/GenBank/DDBJ whole genome shotgun (WGS) entry which is preliminary data.</text>
</comment>
<reference evidence="2" key="1">
    <citation type="submission" date="2019-10" db="EMBL/GenBank/DDBJ databases">
        <title>Draft genome sequece of Microseira wollei NIES-4236.</title>
        <authorList>
            <person name="Yamaguchi H."/>
            <person name="Suzuki S."/>
            <person name="Kawachi M."/>
        </authorList>
    </citation>
    <scope>NUCLEOTIDE SEQUENCE</scope>
    <source>
        <strain evidence="2">NIES-4236</strain>
    </source>
</reference>
<dbReference type="Proteomes" id="UP001050975">
    <property type="component" value="Unassembled WGS sequence"/>
</dbReference>
<dbReference type="SMART" id="SM01321">
    <property type="entry name" value="Y1_Tnp"/>
    <property type="match status" value="1"/>
</dbReference>
<dbReference type="Gene3D" id="3.30.70.1290">
    <property type="entry name" value="Transposase IS200-like"/>
    <property type="match status" value="1"/>
</dbReference>
<dbReference type="EMBL" id="BLAY01000044">
    <property type="protein sequence ID" value="GET38377.1"/>
    <property type="molecule type" value="Genomic_DNA"/>
</dbReference>
<keyword evidence="3" id="KW-1185">Reference proteome</keyword>
<dbReference type="GO" id="GO:0043565">
    <property type="term" value="F:sequence-specific DNA binding"/>
    <property type="evidence" value="ECO:0007669"/>
    <property type="project" value="TreeGrafter"/>
</dbReference>
<protein>
    <recommendedName>
        <fullName evidence="1">Transposase IS200-like domain-containing protein</fullName>
    </recommendedName>
</protein>
<accession>A0AAV3XDF1</accession>
<dbReference type="InterPro" id="IPR052715">
    <property type="entry name" value="RAYT_transposase"/>
</dbReference>
<dbReference type="InterPro" id="IPR036515">
    <property type="entry name" value="Transposase_17_sf"/>
</dbReference>
<dbReference type="NCBIfam" id="NF047646">
    <property type="entry name" value="REP_Tyr_transpos"/>
    <property type="match status" value="1"/>
</dbReference>
<sequence length="196" mass="23230">MGILQSITNPQKQMPNYRRLIIPGATYFFTIVTYQRRPWLCTEIARQTLRESINKVRKKSPFSIDALVLLPDHIHCICTLPPGDGDYATRLRLIKNFVTKNCGYNLGIDAKITKSRQKRKERNLWQIRFWQHLIRNEKYFANHWDYIHYNPVKHGLCKTPREWQFSSLHRFVAQGLYPEDWGVYEIPDLLPTVVGE</sequence>